<reference evidence="8" key="2">
    <citation type="journal article" date="2013" name="Nat. Genet.">
        <title>The genome of the platyfish, Xiphophorus maculatus, provides insights into evolutionary adaptation and several complex traits.</title>
        <authorList>
            <person name="Schartl M."/>
            <person name="Walter R.B."/>
            <person name="Shen Y."/>
            <person name="Garcia T."/>
            <person name="Catchen J."/>
            <person name="Amores A."/>
            <person name="Braasch I."/>
            <person name="Chalopin D."/>
            <person name="Volff J.N."/>
            <person name="Lesch K.P."/>
            <person name="Bisazza A."/>
            <person name="Minx P."/>
            <person name="Hillier L."/>
            <person name="Wilson R.K."/>
            <person name="Fuerstenberg S."/>
            <person name="Boore J."/>
            <person name="Searle S."/>
            <person name="Postlethwait J.H."/>
            <person name="Warren W.C."/>
        </authorList>
    </citation>
    <scope>NUCLEOTIDE SEQUENCE [LARGE SCALE GENOMIC DNA]</scope>
    <source>
        <strain evidence="8">JP 163 A</strain>
    </source>
</reference>
<reference evidence="7" key="4">
    <citation type="submission" date="2025-09" db="UniProtKB">
        <authorList>
            <consortium name="Ensembl"/>
        </authorList>
    </citation>
    <scope>IDENTIFICATION</scope>
    <source>
        <strain evidence="7">JP 163 A</strain>
    </source>
</reference>
<dbReference type="InterPro" id="IPR051517">
    <property type="entry name" value="IFITM_antiviral_protein"/>
</dbReference>
<evidence type="ECO:0000256" key="5">
    <source>
        <dbReference type="ARBA" id="ARBA00023136"/>
    </source>
</evidence>
<feature type="transmembrane region" description="Helical" evidence="6">
    <location>
        <begin position="94"/>
        <end position="121"/>
    </location>
</feature>
<accession>M3ZIY9</accession>
<keyword evidence="4 6" id="KW-1133">Transmembrane helix</keyword>
<organism evidence="7 8">
    <name type="scientific">Xiphophorus maculatus</name>
    <name type="common">Southern platyfish</name>
    <name type="synonym">Platypoecilus maculatus</name>
    <dbReference type="NCBI Taxonomy" id="8083"/>
    <lineage>
        <taxon>Eukaryota</taxon>
        <taxon>Metazoa</taxon>
        <taxon>Chordata</taxon>
        <taxon>Craniata</taxon>
        <taxon>Vertebrata</taxon>
        <taxon>Euteleostomi</taxon>
        <taxon>Actinopterygii</taxon>
        <taxon>Neopterygii</taxon>
        <taxon>Teleostei</taxon>
        <taxon>Neoteleostei</taxon>
        <taxon>Acanthomorphata</taxon>
        <taxon>Ovalentaria</taxon>
        <taxon>Atherinomorphae</taxon>
        <taxon>Cyprinodontiformes</taxon>
        <taxon>Poeciliidae</taxon>
        <taxon>Poeciliinae</taxon>
        <taxon>Xiphophorus</taxon>
    </lineage>
</organism>
<evidence type="ECO:0000256" key="2">
    <source>
        <dbReference type="ARBA" id="ARBA00006843"/>
    </source>
</evidence>
<name>M3ZIY9_XIPMA</name>
<reference evidence="7" key="3">
    <citation type="submission" date="2025-08" db="UniProtKB">
        <authorList>
            <consortium name="Ensembl"/>
        </authorList>
    </citation>
    <scope>IDENTIFICATION</scope>
    <source>
        <strain evidence="7">JP 163 A</strain>
    </source>
</reference>
<keyword evidence="3 6" id="KW-0812">Transmembrane</keyword>
<sequence>QEWLQLYQLQGTKLWFFRCCSTRTLRPHEHAEPHQTAVNIPAEPPNDNIIWALVSFVHENPFRLGLVALLYSLKARDRKVVGDQDGARRHASTARALNITATVLISLLVFLCIVVPLALIAETARYHYRHYSYN</sequence>
<evidence type="ECO:0000256" key="1">
    <source>
        <dbReference type="ARBA" id="ARBA00004370"/>
    </source>
</evidence>
<comment type="similarity">
    <text evidence="2">Belongs to the CD225/Dispanin family.</text>
</comment>
<dbReference type="Pfam" id="PF04505">
    <property type="entry name" value="CD225"/>
    <property type="match status" value="1"/>
</dbReference>
<evidence type="ECO:0000256" key="6">
    <source>
        <dbReference type="SAM" id="Phobius"/>
    </source>
</evidence>
<evidence type="ECO:0000313" key="8">
    <source>
        <dbReference type="Proteomes" id="UP000002852"/>
    </source>
</evidence>
<dbReference type="InterPro" id="IPR007593">
    <property type="entry name" value="CD225/Dispanin_fam"/>
</dbReference>
<dbReference type="Proteomes" id="UP000002852">
    <property type="component" value="Unassembled WGS sequence"/>
</dbReference>
<protein>
    <submittedName>
        <fullName evidence="7">Dispanin subfamily A member 2b-like</fullName>
    </submittedName>
</protein>
<dbReference type="HOGENOM" id="CLU_124511_1_0_1"/>
<keyword evidence="5 6" id="KW-0472">Membrane</keyword>
<keyword evidence="8" id="KW-1185">Reference proteome</keyword>
<dbReference type="PANTHER" id="PTHR13999">
    <property type="entry name" value="INTERFERON INDUCIBLE TRANSMEMBRANE PROTEIN"/>
    <property type="match status" value="1"/>
</dbReference>
<dbReference type="AlphaFoldDB" id="M3ZIY9"/>
<dbReference type="GO" id="GO:0005886">
    <property type="term" value="C:plasma membrane"/>
    <property type="evidence" value="ECO:0007669"/>
    <property type="project" value="TreeGrafter"/>
</dbReference>
<comment type="subcellular location">
    <subcellularLocation>
        <location evidence="1">Membrane</location>
    </subcellularLocation>
</comment>
<dbReference type="Ensembl" id="ENSXMAT00000002186.2">
    <property type="protein sequence ID" value="ENSXMAP00000002181.2"/>
    <property type="gene ID" value="ENSXMAG00000002183.2"/>
</dbReference>
<reference evidence="8" key="1">
    <citation type="submission" date="2012-01" db="EMBL/GenBank/DDBJ databases">
        <authorList>
            <person name="Walter R."/>
            <person name="Schartl M."/>
            <person name="Warren W."/>
        </authorList>
    </citation>
    <scope>NUCLEOTIDE SEQUENCE [LARGE SCALE GENOMIC DNA]</scope>
    <source>
        <strain evidence="8">JP 163 A</strain>
    </source>
</reference>
<evidence type="ECO:0000313" key="7">
    <source>
        <dbReference type="Ensembl" id="ENSXMAP00000002181.2"/>
    </source>
</evidence>
<proteinExistence type="inferred from homology"/>
<evidence type="ECO:0000256" key="3">
    <source>
        <dbReference type="ARBA" id="ARBA00022692"/>
    </source>
</evidence>
<evidence type="ECO:0000256" key="4">
    <source>
        <dbReference type="ARBA" id="ARBA00022989"/>
    </source>
</evidence>
<dbReference type="GeneTree" id="ENSGT00950000182857"/>
<dbReference type="PANTHER" id="PTHR13999:SF31">
    <property type="entry name" value="IFITM1-RELATED"/>
    <property type="match status" value="1"/>
</dbReference>